<proteinExistence type="predicted"/>
<organism evidence="2 3">
    <name type="scientific">Schistosoma mekongi</name>
    <name type="common">Parasitic worm</name>
    <dbReference type="NCBI Taxonomy" id="38744"/>
    <lineage>
        <taxon>Eukaryota</taxon>
        <taxon>Metazoa</taxon>
        <taxon>Spiralia</taxon>
        <taxon>Lophotrochozoa</taxon>
        <taxon>Platyhelminthes</taxon>
        <taxon>Trematoda</taxon>
        <taxon>Digenea</taxon>
        <taxon>Strigeidida</taxon>
        <taxon>Schistosomatoidea</taxon>
        <taxon>Schistosomatidae</taxon>
        <taxon>Schistosoma</taxon>
    </lineage>
</organism>
<accession>A0AAE2D8G2</accession>
<reference evidence="2" key="1">
    <citation type="submission" date="2022-04" db="EMBL/GenBank/DDBJ databases">
        <authorList>
            <person name="Xu L."/>
            <person name="Lv Z."/>
        </authorList>
    </citation>
    <scope>NUCLEOTIDE SEQUENCE</scope>
    <source>
        <strain evidence="2">LV_2022a</strain>
    </source>
</reference>
<feature type="region of interest" description="Disordered" evidence="1">
    <location>
        <begin position="205"/>
        <end position="226"/>
    </location>
</feature>
<dbReference type="Proteomes" id="UP001292079">
    <property type="component" value="Unassembled WGS sequence"/>
</dbReference>
<dbReference type="AlphaFoldDB" id="A0AAE2D8G2"/>
<gene>
    <name evidence="2" type="ORF">MN116_002635</name>
</gene>
<dbReference type="EMBL" id="JALJAT010000002">
    <property type="protein sequence ID" value="KAK4473950.1"/>
    <property type="molecule type" value="Genomic_DNA"/>
</dbReference>
<reference evidence="2" key="2">
    <citation type="journal article" date="2023" name="Infect Dis Poverty">
        <title>Chromosome-scale genome of the human blood fluke Schistosoma mekongi and its implications for public health.</title>
        <authorList>
            <person name="Zhou M."/>
            <person name="Xu L."/>
            <person name="Xu D."/>
            <person name="Chen W."/>
            <person name="Khan J."/>
            <person name="Hu Y."/>
            <person name="Huang H."/>
            <person name="Wei H."/>
            <person name="Zhang Y."/>
            <person name="Chusongsang P."/>
            <person name="Tanasarnprasert K."/>
            <person name="Hu X."/>
            <person name="Limpanont Y."/>
            <person name="Lv Z."/>
        </authorList>
    </citation>
    <scope>NUCLEOTIDE SEQUENCE</scope>
    <source>
        <strain evidence="2">LV_2022a</strain>
    </source>
</reference>
<feature type="compositionally biased region" description="Basic and acidic residues" evidence="1">
    <location>
        <begin position="208"/>
        <end position="226"/>
    </location>
</feature>
<name>A0AAE2D8G2_SCHME</name>
<evidence type="ECO:0000256" key="1">
    <source>
        <dbReference type="SAM" id="MobiDB-lite"/>
    </source>
</evidence>
<evidence type="ECO:0000313" key="3">
    <source>
        <dbReference type="Proteomes" id="UP001292079"/>
    </source>
</evidence>
<evidence type="ECO:0000313" key="2">
    <source>
        <dbReference type="EMBL" id="KAK4473950.1"/>
    </source>
</evidence>
<protein>
    <submittedName>
        <fullName evidence="2">Uncharacterized protein</fullName>
    </submittedName>
</protein>
<comment type="caution">
    <text evidence="2">The sequence shown here is derived from an EMBL/GenBank/DDBJ whole genome shotgun (WGS) entry which is preliminary data.</text>
</comment>
<keyword evidence="3" id="KW-1185">Reference proteome</keyword>
<sequence length="327" mass="37193">MSISSTDYVNDIYNSPMYPMFTKTPNVSPANSVSHLHSYNYTTDENNFSNQQNQHIPCPIFSRKSKLTFNLLPNQWSFMNNNTKFIKGINPYAANGSRHKQGLISGISTIDSIKPFNSVNISSFMSTNLNTTSVKQVKHQAINNKRTKTPITSKTEVKETSHQSEIVKDAENARYLWLTRQTQRSTPALNQERQYGRINLISTYRGESPSRRGRSETSSARTEHRGGLFQVHENNRTKPPYYIIHPEWLSETITIRQLGLSPRPTPLPITNGLNYDHIKRRSHTTNSICPESSSRNKCTDSVSLEQASLNRCRSVPPKSINPITWSC</sequence>